<dbReference type="AlphaFoldDB" id="A0A0E2D2J2"/>
<reference evidence="1 2" key="1">
    <citation type="submission" date="2012-10" db="EMBL/GenBank/DDBJ databases">
        <authorList>
            <person name="Harkins D.M."/>
            <person name="Durkin A.S."/>
            <person name="Brinkac L.M."/>
            <person name="Haft D.H."/>
            <person name="Selengut J.D."/>
            <person name="Sanka R."/>
            <person name="DePew J."/>
            <person name="Purushe J."/>
            <person name="Chanthongthip A."/>
            <person name="Lattana O."/>
            <person name="Phetsouvanh R."/>
            <person name="Newton P.N."/>
            <person name="Vinetz J.M."/>
            <person name="Sutton G.G."/>
            <person name="Nierman W.C."/>
            <person name="Fouts D.E."/>
        </authorList>
    </citation>
    <scope>NUCLEOTIDE SEQUENCE [LARGE SCALE GENOMIC DNA]</scope>
    <source>
        <strain evidence="1 2">UI 12758</strain>
    </source>
</reference>
<proteinExistence type="predicted"/>
<protein>
    <submittedName>
        <fullName evidence="1">Uncharacterized protein</fullName>
    </submittedName>
</protein>
<name>A0A0E2D2J2_LEPIR</name>
<comment type="caution">
    <text evidence="1">The sequence shown here is derived from an EMBL/GenBank/DDBJ whole genome shotgun (WGS) entry which is preliminary data.</text>
</comment>
<evidence type="ECO:0000313" key="1">
    <source>
        <dbReference type="EMBL" id="EKR54195.1"/>
    </source>
</evidence>
<organism evidence="1 2">
    <name type="scientific">Leptospira interrogans str. UI 12758</name>
    <dbReference type="NCBI Taxonomy" id="1049938"/>
    <lineage>
        <taxon>Bacteria</taxon>
        <taxon>Pseudomonadati</taxon>
        <taxon>Spirochaetota</taxon>
        <taxon>Spirochaetia</taxon>
        <taxon>Leptospirales</taxon>
        <taxon>Leptospiraceae</taxon>
        <taxon>Leptospira</taxon>
    </lineage>
</organism>
<evidence type="ECO:0000313" key="2">
    <source>
        <dbReference type="Proteomes" id="UP000001340"/>
    </source>
</evidence>
<sequence length="47" mass="5457">MDVGLSQLQRVSEIRKSIQEKIKTPLIRNSFTNIESFPLDIKNVLEK</sequence>
<dbReference type="Proteomes" id="UP000001340">
    <property type="component" value="Unassembled WGS sequence"/>
</dbReference>
<dbReference type="EMBL" id="AHNR02000055">
    <property type="protein sequence ID" value="EKR54195.1"/>
    <property type="molecule type" value="Genomic_DNA"/>
</dbReference>
<gene>
    <name evidence="1" type="ORF">LEP1GSC105_0607</name>
</gene>
<accession>A0A0E2D2J2</accession>